<dbReference type="RefSeq" id="XP_032802434.1">
    <property type="nucleotide sequence ID" value="XM_032946543.1"/>
</dbReference>
<gene>
    <name evidence="9" type="primary">LOC116938839</name>
</gene>
<keyword evidence="5" id="KW-0472">Membrane</keyword>
<proteinExistence type="inferred from homology"/>
<feature type="compositionally biased region" description="Polar residues" evidence="7">
    <location>
        <begin position="361"/>
        <end position="371"/>
    </location>
</feature>
<evidence type="ECO:0000256" key="7">
    <source>
        <dbReference type="SAM" id="MobiDB-lite"/>
    </source>
</evidence>
<keyword evidence="4" id="KW-0963">Cytoplasm</keyword>
<organism evidence="8 9">
    <name type="scientific">Petromyzon marinus</name>
    <name type="common">Sea lamprey</name>
    <dbReference type="NCBI Taxonomy" id="7757"/>
    <lineage>
        <taxon>Eukaryota</taxon>
        <taxon>Metazoa</taxon>
        <taxon>Chordata</taxon>
        <taxon>Craniata</taxon>
        <taxon>Vertebrata</taxon>
        <taxon>Cyclostomata</taxon>
        <taxon>Hyperoartia</taxon>
        <taxon>Petromyzontiformes</taxon>
        <taxon>Petromyzontidae</taxon>
        <taxon>Petromyzon</taxon>
    </lineage>
</organism>
<evidence type="ECO:0000313" key="9">
    <source>
        <dbReference type="RefSeq" id="XP_032802434.1"/>
    </source>
</evidence>
<dbReference type="GO" id="GO:0046854">
    <property type="term" value="P:phosphatidylinositol phosphate biosynthetic process"/>
    <property type="evidence" value="ECO:0007669"/>
    <property type="project" value="TreeGrafter"/>
</dbReference>
<accession>A0AAJ7SN92</accession>
<evidence type="ECO:0000256" key="3">
    <source>
        <dbReference type="ARBA" id="ARBA00022475"/>
    </source>
</evidence>
<sequence>MQAMEEKEKALVKNWLSEFKGLPEVAVAAYAERVQEKASVVPALYSAMRDMGTELLEPICHQLFEFVRSGEAALHRFALQFVPEIIWRHLSAVARRDKPSQGSVEALLLGIYNLETVDEEGKPKVLSFTVPSLSKSSIYHEPCSIGSLALTEEGLSQRGAGRAVYADSYPQRESITAQNRFEVLTSLLLYYNSAIVFMPLSSYHSLCQLCTRACVSGFPRQRMKRDWKEPHPRVPLLAEFLVQLLEGVYHAIYNGAWDMGKRAVEDALYRSKLELYPEPLLLARAIKSSLLQDAPHAGRGRSRCLQLEVTPTSSRISRSVVTSASIRSHRWKKEGEGSEWDQQLDREEDNSLLEGMGDVLSNGNSSNSPNWRDSDETLVRRERGDKQAIEVDSLPLGTAPRPTNGGSESAGDTSLPTVIFETEFGAHDYSPGLVVPGESRAHLGATPGSPSHSRSCEVVYRSGGRNARQDSAIDRHSTLSLQDDARRGAEGKTGRLLPEDALKRLQRTPSFKVQLISAL</sequence>
<feature type="compositionally biased region" description="Polar residues" evidence="7">
    <location>
        <begin position="404"/>
        <end position="413"/>
    </location>
</feature>
<dbReference type="InterPro" id="IPR018619">
    <property type="entry name" value="Hyccin"/>
</dbReference>
<evidence type="ECO:0000256" key="5">
    <source>
        <dbReference type="ARBA" id="ARBA00023136"/>
    </source>
</evidence>
<dbReference type="GO" id="GO:0072659">
    <property type="term" value="P:protein localization to plasma membrane"/>
    <property type="evidence" value="ECO:0007669"/>
    <property type="project" value="TreeGrafter"/>
</dbReference>
<name>A0AAJ7SN92_PETMA</name>
<dbReference type="GO" id="GO:0005886">
    <property type="term" value="C:plasma membrane"/>
    <property type="evidence" value="ECO:0007669"/>
    <property type="project" value="UniProtKB-SubCell"/>
</dbReference>
<reference evidence="9" key="1">
    <citation type="submission" date="2025-08" db="UniProtKB">
        <authorList>
            <consortium name="RefSeq"/>
        </authorList>
    </citation>
    <scope>IDENTIFICATION</scope>
    <source>
        <tissue evidence="9">Sperm</tissue>
    </source>
</reference>
<dbReference type="Proteomes" id="UP001318040">
    <property type="component" value="Chromosome 4"/>
</dbReference>
<dbReference type="PANTHER" id="PTHR31220:SF1">
    <property type="entry name" value="GH21176P"/>
    <property type="match status" value="1"/>
</dbReference>
<evidence type="ECO:0000256" key="1">
    <source>
        <dbReference type="ARBA" id="ARBA00004236"/>
    </source>
</evidence>
<evidence type="ECO:0000256" key="2">
    <source>
        <dbReference type="ARBA" id="ARBA00004514"/>
    </source>
</evidence>
<evidence type="ECO:0000256" key="4">
    <source>
        <dbReference type="ARBA" id="ARBA00022490"/>
    </source>
</evidence>
<dbReference type="AlphaFoldDB" id="A0AAJ7SN92"/>
<evidence type="ECO:0000256" key="6">
    <source>
        <dbReference type="ARBA" id="ARBA00034482"/>
    </source>
</evidence>
<dbReference type="PANTHER" id="PTHR31220">
    <property type="entry name" value="HYCCIN RELATED"/>
    <property type="match status" value="1"/>
</dbReference>
<keyword evidence="8" id="KW-1185">Reference proteome</keyword>
<protein>
    <submittedName>
        <fullName evidence="9">Hyccin-like isoform X1</fullName>
    </submittedName>
</protein>
<comment type="similarity">
    <text evidence="6">Belongs to the Hyccin family.</text>
</comment>
<dbReference type="GO" id="GO:0005829">
    <property type="term" value="C:cytosol"/>
    <property type="evidence" value="ECO:0007669"/>
    <property type="project" value="UniProtKB-SubCell"/>
</dbReference>
<keyword evidence="3" id="KW-1003">Cell membrane</keyword>
<feature type="compositionally biased region" description="Basic and acidic residues" evidence="7">
    <location>
        <begin position="372"/>
        <end position="389"/>
    </location>
</feature>
<feature type="region of interest" description="Disordered" evidence="7">
    <location>
        <begin position="475"/>
        <end position="495"/>
    </location>
</feature>
<dbReference type="KEGG" id="pmrn:116938839"/>
<feature type="region of interest" description="Disordered" evidence="7">
    <location>
        <begin position="354"/>
        <end position="413"/>
    </location>
</feature>
<evidence type="ECO:0000313" key="8">
    <source>
        <dbReference type="Proteomes" id="UP001318040"/>
    </source>
</evidence>
<dbReference type="Pfam" id="PF09790">
    <property type="entry name" value="Hyccin"/>
    <property type="match status" value="1"/>
</dbReference>
<comment type="subcellular location">
    <subcellularLocation>
        <location evidence="1">Cell membrane</location>
    </subcellularLocation>
    <subcellularLocation>
        <location evidence="2">Cytoplasm</location>
        <location evidence="2">Cytosol</location>
    </subcellularLocation>
</comment>